<evidence type="ECO:0008006" key="3">
    <source>
        <dbReference type="Google" id="ProtNLM"/>
    </source>
</evidence>
<name>A0A3S0H1G4_9BACT</name>
<evidence type="ECO:0000313" key="2">
    <source>
        <dbReference type="Proteomes" id="UP000282184"/>
    </source>
</evidence>
<sequence length="111" mass="11976">MARVRAEIPELLAAAVVDLASGRPLASFGRTGLQPERAAACNAEVIRQQQRALCALGLPGERIEDILVSLREQVHLLRVSADGSRFLYVAVSTDDTNLALARAVLRQESLV</sequence>
<protein>
    <recommendedName>
        <fullName evidence="3">Roadblock/LC7 domain-containing protein</fullName>
    </recommendedName>
</protein>
<gene>
    <name evidence="1" type="ORF">EJV47_24630</name>
</gene>
<accession>A0A3S0H1G4</accession>
<dbReference type="AlphaFoldDB" id="A0A3S0H1G4"/>
<dbReference type="Proteomes" id="UP000282184">
    <property type="component" value="Unassembled WGS sequence"/>
</dbReference>
<comment type="caution">
    <text evidence="1">The sequence shown here is derived from an EMBL/GenBank/DDBJ whole genome shotgun (WGS) entry which is preliminary data.</text>
</comment>
<keyword evidence="2" id="KW-1185">Reference proteome</keyword>
<dbReference type="EMBL" id="RXOF01000019">
    <property type="protein sequence ID" value="RTQ45735.1"/>
    <property type="molecule type" value="Genomic_DNA"/>
</dbReference>
<evidence type="ECO:0000313" key="1">
    <source>
        <dbReference type="EMBL" id="RTQ45735.1"/>
    </source>
</evidence>
<proteinExistence type="predicted"/>
<dbReference type="OrthoDB" id="882469at2"/>
<reference evidence="1 2" key="1">
    <citation type="submission" date="2018-12" db="EMBL/GenBank/DDBJ databases">
        <title>Hymenobacter gummosus sp. nov., isolated from a spring.</title>
        <authorList>
            <person name="Nie L."/>
        </authorList>
    </citation>
    <scope>NUCLEOTIDE SEQUENCE [LARGE SCALE GENOMIC DNA]</scope>
    <source>
        <strain evidence="1 2">KCTC 52166</strain>
    </source>
</reference>
<organism evidence="1 2">
    <name type="scientific">Hymenobacter gummosus</name>
    <dbReference type="NCBI Taxonomy" id="1776032"/>
    <lineage>
        <taxon>Bacteria</taxon>
        <taxon>Pseudomonadati</taxon>
        <taxon>Bacteroidota</taxon>
        <taxon>Cytophagia</taxon>
        <taxon>Cytophagales</taxon>
        <taxon>Hymenobacteraceae</taxon>
        <taxon>Hymenobacter</taxon>
    </lineage>
</organism>